<evidence type="ECO:0000313" key="3">
    <source>
        <dbReference type="EMBL" id="QEX18648.1"/>
    </source>
</evidence>
<gene>
    <name evidence="3" type="ORF">FRZ44_39560</name>
</gene>
<dbReference type="SMART" id="SM00849">
    <property type="entry name" value="Lactamase_B"/>
    <property type="match status" value="1"/>
</dbReference>
<evidence type="ECO:0000313" key="4">
    <source>
        <dbReference type="Proteomes" id="UP000326202"/>
    </source>
</evidence>
<dbReference type="InterPro" id="IPR001279">
    <property type="entry name" value="Metallo-B-lactamas"/>
</dbReference>
<accession>A0A5J6MMA7</accession>
<keyword evidence="4" id="KW-1185">Reference proteome</keyword>
<reference evidence="3 4" key="1">
    <citation type="submission" date="2019-08" db="EMBL/GenBank/DDBJ databases">
        <title>Hyperibacter terrae gen. nov., sp. nov. and Hyperibacter viscosus sp. nov., two new members in the family Rhodospirillaceae isolated from the rhizosphere of Hypericum perforatum.</title>
        <authorList>
            <person name="Noviana Z."/>
        </authorList>
    </citation>
    <scope>NUCLEOTIDE SEQUENCE [LARGE SCALE GENOMIC DNA]</scope>
    <source>
        <strain evidence="3 4">R5913</strain>
    </source>
</reference>
<dbReference type="EMBL" id="CP042906">
    <property type="protein sequence ID" value="QEX18648.1"/>
    <property type="molecule type" value="Genomic_DNA"/>
</dbReference>
<organism evidence="3 4">
    <name type="scientific">Hypericibacter terrae</name>
    <dbReference type="NCBI Taxonomy" id="2602015"/>
    <lineage>
        <taxon>Bacteria</taxon>
        <taxon>Pseudomonadati</taxon>
        <taxon>Pseudomonadota</taxon>
        <taxon>Alphaproteobacteria</taxon>
        <taxon>Rhodospirillales</taxon>
        <taxon>Dongiaceae</taxon>
        <taxon>Hypericibacter</taxon>
    </lineage>
</organism>
<comment type="similarity">
    <text evidence="1">Belongs to the metallo-beta-lactamase superfamily. Class-B beta-lactamase family.</text>
</comment>
<evidence type="ECO:0000259" key="2">
    <source>
        <dbReference type="SMART" id="SM00849"/>
    </source>
</evidence>
<name>A0A5J6MMA7_9PROT</name>
<dbReference type="InterPro" id="IPR036866">
    <property type="entry name" value="RibonucZ/Hydroxyglut_hydro"/>
</dbReference>
<dbReference type="AlphaFoldDB" id="A0A5J6MMA7"/>
<dbReference type="OrthoDB" id="9802991at2"/>
<dbReference type="Pfam" id="PF00753">
    <property type="entry name" value="Lactamase_B"/>
    <property type="match status" value="1"/>
</dbReference>
<dbReference type="GO" id="GO:0016787">
    <property type="term" value="F:hydrolase activity"/>
    <property type="evidence" value="ECO:0007669"/>
    <property type="project" value="UniProtKB-KW"/>
</dbReference>
<sequence length="257" mass="28587">MGLAIADRWFETERIDDSITLLWEPHVIRLMRCNIWHVRGRDRDLVIDTGMGIVSLRKAMAPLLDKAVTAIATHTHADHIGSHHEFEDCAAHRLEAPWLERPTPATHLVVMDPSGQPGAGMSIAGYEIGDSLITALPHAGYSLKSYVIRPARVTHWLEDGSILDLGDRRFEVVHLPGHSPGSIGLFEAETGVFFSGDAIYDGQLIDELSHSNVADYIRTMERLRTLPVTVVHGGHRPSFGRARLIELADAYLEAKRR</sequence>
<protein>
    <submittedName>
        <fullName evidence="3">MBL fold metallo-hydrolase</fullName>
    </submittedName>
</protein>
<dbReference type="GO" id="GO:0017001">
    <property type="term" value="P:antibiotic catabolic process"/>
    <property type="evidence" value="ECO:0007669"/>
    <property type="project" value="UniProtKB-ARBA"/>
</dbReference>
<dbReference type="KEGG" id="htq:FRZ44_39560"/>
<dbReference type="PANTHER" id="PTHR42951:SF4">
    <property type="entry name" value="ACYL-COENZYME A THIOESTERASE MBLAC2"/>
    <property type="match status" value="1"/>
</dbReference>
<dbReference type="SUPFAM" id="SSF56281">
    <property type="entry name" value="Metallo-hydrolase/oxidoreductase"/>
    <property type="match status" value="1"/>
</dbReference>
<dbReference type="InterPro" id="IPR050855">
    <property type="entry name" value="NDM-1-like"/>
</dbReference>
<dbReference type="RefSeq" id="WP_151178783.1">
    <property type="nucleotide sequence ID" value="NZ_CP042906.1"/>
</dbReference>
<keyword evidence="3" id="KW-0378">Hydrolase</keyword>
<proteinExistence type="inferred from homology"/>
<dbReference type="Gene3D" id="3.60.15.10">
    <property type="entry name" value="Ribonuclease Z/Hydroxyacylglutathione hydrolase-like"/>
    <property type="match status" value="1"/>
</dbReference>
<evidence type="ECO:0000256" key="1">
    <source>
        <dbReference type="ARBA" id="ARBA00005250"/>
    </source>
</evidence>
<dbReference type="PANTHER" id="PTHR42951">
    <property type="entry name" value="METALLO-BETA-LACTAMASE DOMAIN-CONTAINING"/>
    <property type="match status" value="1"/>
</dbReference>
<dbReference type="Proteomes" id="UP000326202">
    <property type="component" value="Chromosome"/>
</dbReference>
<feature type="domain" description="Metallo-beta-lactamase" evidence="2">
    <location>
        <begin position="32"/>
        <end position="235"/>
    </location>
</feature>
<dbReference type="CDD" id="cd07712">
    <property type="entry name" value="MBLAC2-like_MBL-fold"/>
    <property type="match status" value="1"/>
</dbReference>